<dbReference type="PANTHER" id="PTHR38787:SF3">
    <property type="entry name" value="REGULATORY P DOMAIN-CONTAINING PROTEIN"/>
    <property type="match status" value="1"/>
</dbReference>
<reference evidence="2 3" key="1">
    <citation type="journal article" date="2024" name="J Genomics">
        <title>Draft genome sequencing and assembly of Favolaschia claudopus CIRM-BRFM 2984 isolated from oak limbs.</title>
        <authorList>
            <person name="Navarro D."/>
            <person name="Drula E."/>
            <person name="Chaduli D."/>
            <person name="Cazenave R."/>
            <person name="Ahrendt S."/>
            <person name="Wang J."/>
            <person name="Lipzen A."/>
            <person name="Daum C."/>
            <person name="Barry K."/>
            <person name="Grigoriev I.V."/>
            <person name="Favel A."/>
            <person name="Rosso M.N."/>
            <person name="Martin F."/>
        </authorList>
    </citation>
    <scope>NUCLEOTIDE SEQUENCE [LARGE SCALE GENOMIC DNA]</scope>
    <source>
        <strain evidence="2 3">CIRM-BRFM 2984</strain>
    </source>
</reference>
<dbReference type="Proteomes" id="UP001362999">
    <property type="component" value="Unassembled WGS sequence"/>
</dbReference>
<gene>
    <name evidence="2" type="ORF">R3P38DRAFT_3174297</name>
</gene>
<keyword evidence="3" id="KW-1185">Reference proteome</keyword>
<keyword evidence="1" id="KW-0732">Signal</keyword>
<dbReference type="InterPro" id="IPR013211">
    <property type="entry name" value="LVIVD"/>
</dbReference>
<organism evidence="2 3">
    <name type="scientific">Favolaschia claudopus</name>
    <dbReference type="NCBI Taxonomy" id="2862362"/>
    <lineage>
        <taxon>Eukaryota</taxon>
        <taxon>Fungi</taxon>
        <taxon>Dikarya</taxon>
        <taxon>Basidiomycota</taxon>
        <taxon>Agaricomycotina</taxon>
        <taxon>Agaricomycetes</taxon>
        <taxon>Agaricomycetidae</taxon>
        <taxon>Agaricales</taxon>
        <taxon>Marasmiineae</taxon>
        <taxon>Mycenaceae</taxon>
        <taxon>Favolaschia</taxon>
    </lineage>
</organism>
<dbReference type="PANTHER" id="PTHR38787">
    <property type="entry name" value="REGULATORY P DOMAIN-CONTAINING PROTEIN"/>
    <property type="match status" value="1"/>
</dbReference>
<proteinExistence type="predicted"/>
<dbReference type="Pfam" id="PF08309">
    <property type="entry name" value="LVIVD"/>
    <property type="match status" value="2"/>
</dbReference>
<dbReference type="EMBL" id="JAWWNJ010000009">
    <property type="protein sequence ID" value="KAK7048032.1"/>
    <property type="molecule type" value="Genomic_DNA"/>
</dbReference>
<name>A0AAW0D8E0_9AGAR</name>
<dbReference type="InterPro" id="IPR027589">
    <property type="entry name" value="Choice_anch_B"/>
</dbReference>
<dbReference type="AlphaFoldDB" id="A0AAW0D8E0"/>
<sequence>MRIQVAGVVSFAVLVAATSAGGRDEFLNRGEETPFLHDDYRSGRVHERLMNKMIAAVARMRVNVGDASNGAPKWEPAVGITPIAKFTPCIDGYAGTEVNNTYACRNLDLYSFTPHGELGSDDKIGNDIWGWTHTSGGVTREFGLVAQMDGTAFVEVLPSGRIGYLGRLPTQSVSSLWRDIKVIGNHAYIGSEAEGHGIQVFDLLKLLDVSLIASPKTFSIHSDLTGLYNGLPVGRSHNVVAHAARNLIVAVGSNPRTDICASGLIFIDVSDPSEPTSAGCAAADGYVHDAQCLVYYGPDAKYNGTDICYGYNEKSLTIYNVTDLADPRIISITPYYGVSYAHQGWVVDEKDQRYLLLNDEDDEVNRSGWAADQKTVTYIWDISNLAHPVLTGHYKSPAVAIDHNLYIHDGLCYESNYNSGLRIVDISSINEDPTGAGFFEAAFFDVHPEDDDINGIAEYGGSWSVYPFFESGYVLVNTMERGLFVLKYTGSV</sequence>
<dbReference type="NCBIfam" id="TIGR04312">
    <property type="entry name" value="choice_anch_B"/>
    <property type="match status" value="1"/>
</dbReference>
<evidence type="ECO:0000256" key="1">
    <source>
        <dbReference type="SAM" id="SignalP"/>
    </source>
</evidence>
<accession>A0AAW0D8E0</accession>
<feature type="signal peptide" evidence="1">
    <location>
        <begin position="1"/>
        <end position="20"/>
    </location>
</feature>
<feature type="chain" id="PRO_5043810485" evidence="1">
    <location>
        <begin position="21"/>
        <end position="492"/>
    </location>
</feature>
<evidence type="ECO:0000313" key="3">
    <source>
        <dbReference type="Proteomes" id="UP001362999"/>
    </source>
</evidence>
<evidence type="ECO:0000313" key="2">
    <source>
        <dbReference type="EMBL" id="KAK7048032.1"/>
    </source>
</evidence>
<protein>
    <submittedName>
        <fullName evidence="2">MYND-type domain-containing protein</fullName>
    </submittedName>
</protein>
<dbReference type="GO" id="GO:0005576">
    <property type="term" value="C:extracellular region"/>
    <property type="evidence" value="ECO:0007669"/>
    <property type="project" value="TreeGrafter"/>
</dbReference>
<comment type="caution">
    <text evidence="2">The sequence shown here is derived from an EMBL/GenBank/DDBJ whole genome shotgun (WGS) entry which is preliminary data.</text>
</comment>